<accession>A0ABM1EZ85</accession>
<keyword evidence="1" id="KW-1133">Transmembrane helix</keyword>
<feature type="transmembrane region" description="Helical" evidence="1">
    <location>
        <begin position="319"/>
        <end position="337"/>
    </location>
</feature>
<reference evidence="4" key="1">
    <citation type="submission" date="2025-08" db="UniProtKB">
        <authorList>
            <consortium name="RefSeq"/>
        </authorList>
    </citation>
    <scope>IDENTIFICATION</scope>
</reference>
<feature type="non-terminal residue" evidence="4">
    <location>
        <position position="383"/>
    </location>
</feature>
<dbReference type="Gene3D" id="3.30.450.200">
    <property type="match status" value="1"/>
</dbReference>
<dbReference type="Proteomes" id="UP000695022">
    <property type="component" value="Unplaced"/>
</dbReference>
<dbReference type="Gene3D" id="3.40.50.11500">
    <property type="match status" value="1"/>
</dbReference>
<keyword evidence="3" id="KW-1185">Reference proteome</keyword>
<evidence type="ECO:0000256" key="1">
    <source>
        <dbReference type="SAM" id="Phobius"/>
    </source>
</evidence>
<dbReference type="InterPro" id="IPR005113">
    <property type="entry name" value="uDENN_dom"/>
</dbReference>
<dbReference type="PANTHER" id="PTHR13008">
    <property type="entry name" value="MAP-KINASE ACTIVATING DEATH DOMAIN PROTEIN MADD /DENN/AEX-3 C.ELEGANS"/>
    <property type="match status" value="1"/>
</dbReference>
<protein>
    <submittedName>
        <fullName evidence="4">MAP kinase-activating death domain protein-like</fullName>
    </submittedName>
</protein>
<evidence type="ECO:0000313" key="4">
    <source>
        <dbReference type="RefSeq" id="XP_014677506.1"/>
    </source>
</evidence>
<dbReference type="SMART" id="SM00800">
    <property type="entry name" value="uDENN"/>
    <property type="match status" value="1"/>
</dbReference>
<name>A0ABM1EZ85_PRICU</name>
<dbReference type="RefSeq" id="XP_014677506.1">
    <property type="nucleotide sequence ID" value="XM_014822020.1"/>
</dbReference>
<feature type="transmembrane region" description="Helical" evidence="1">
    <location>
        <begin position="282"/>
        <end position="299"/>
    </location>
</feature>
<evidence type="ECO:0000313" key="3">
    <source>
        <dbReference type="Proteomes" id="UP000695022"/>
    </source>
</evidence>
<dbReference type="InterPro" id="IPR001194">
    <property type="entry name" value="cDENN_dom"/>
</dbReference>
<dbReference type="InterPro" id="IPR037516">
    <property type="entry name" value="Tripartite_DENN"/>
</dbReference>
<dbReference type="InterPro" id="IPR039980">
    <property type="entry name" value="MADD"/>
</dbReference>
<evidence type="ECO:0000259" key="2">
    <source>
        <dbReference type="PROSITE" id="PS50211"/>
    </source>
</evidence>
<dbReference type="PANTHER" id="PTHR13008:SF7">
    <property type="entry name" value="MAP KINASE-ACTIVATING DEATH DOMAIN PROTEIN"/>
    <property type="match status" value="1"/>
</dbReference>
<keyword evidence="1" id="KW-0812">Transmembrane</keyword>
<gene>
    <name evidence="4" type="primary">LOC106817361</name>
</gene>
<keyword evidence="1" id="KW-0472">Membrane</keyword>
<dbReference type="InterPro" id="IPR043153">
    <property type="entry name" value="DENN_C"/>
</dbReference>
<organism evidence="3 4">
    <name type="scientific">Priapulus caudatus</name>
    <name type="common">Priapulid worm</name>
    <dbReference type="NCBI Taxonomy" id="37621"/>
    <lineage>
        <taxon>Eukaryota</taxon>
        <taxon>Metazoa</taxon>
        <taxon>Ecdysozoa</taxon>
        <taxon>Scalidophora</taxon>
        <taxon>Priapulida</taxon>
        <taxon>Priapulimorpha</taxon>
        <taxon>Priapulimorphida</taxon>
        <taxon>Priapulidae</taxon>
        <taxon>Priapulus</taxon>
    </lineage>
</organism>
<dbReference type="Pfam" id="PF03456">
    <property type="entry name" value="uDENN"/>
    <property type="match status" value="1"/>
</dbReference>
<dbReference type="PROSITE" id="PS50211">
    <property type="entry name" value="DENN"/>
    <property type="match status" value="1"/>
</dbReference>
<dbReference type="Pfam" id="PF02141">
    <property type="entry name" value="DENN"/>
    <property type="match status" value="1"/>
</dbReference>
<proteinExistence type="predicted"/>
<sequence length="383" mass="43249">MQDPNAAKVFCPRLIDYVVVVGSHAPTQSPVAQTPDLLRRYPLDNHADFALPPDVVYFCQPEGCISIPRKRMTSLRESNSFVFTLTEKDSGLMRYGICVNFYRPFERRGAPAGPSPHVKRKMRQKNNTLTSLCIISHHPFFSTLRECLFILRRIIDTCNRSCAKKAAALGKPVRDPVWSVLAGQMPEATPHYVKTFIRDIETWMLRLLSTPVPVPGKTRVDVDVLPNDIQAPLTFALPDRTRLSLIDFPLHLPLELLGVDTCLKVLTCIILEHKIVLQSRDYNALSMSVLAFVSMIYPLEYMFPVIPLLPTCMHGAEQLLLAPTPYVIGVPASFFLYKKNFRMPDDVWVVDLDSNKITVPLSAEELPELPDPEGSMLKNHLKQ</sequence>
<dbReference type="GeneID" id="106817361"/>
<feature type="domain" description="UDENN" evidence="2">
    <location>
        <begin position="16"/>
        <end position="383"/>
    </location>
</feature>
<dbReference type="SMART" id="SM00799">
    <property type="entry name" value="DENN"/>
    <property type="match status" value="1"/>
</dbReference>